<gene>
    <name evidence="2" type="ORF">NK118_14860</name>
</gene>
<dbReference type="PANTHER" id="PTHR30383:SF5">
    <property type="entry name" value="SGNH HYDROLASE-TYPE ESTERASE DOMAIN-CONTAINING PROTEIN"/>
    <property type="match status" value="1"/>
</dbReference>
<dbReference type="InterPro" id="IPR013830">
    <property type="entry name" value="SGNH_hydro"/>
</dbReference>
<dbReference type="InterPro" id="IPR036514">
    <property type="entry name" value="SGNH_hydro_sf"/>
</dbReference>
<sequence>MKETIACIGDSITFGSGVLSPKKNSYPAILGRLLGERYEIFNYGLPGRTALRSGDQPYVEEREYRKSLERKASTYIIMLGTNDSKTFNWKEDEYPKDLEELVRTYKDLPNVPKILLMKPPKAFPVLGGIIRYDIQDSIIRHEICEDVGTIATKYNFDVVDLYHLTKDHPEWFVDGVHPNKEGNQAIAQRIKTFL</sequence>
<reference evidence="2 3" key="1">
    <citation type="journal article" date="2022" name="Genome Biol. Evol.">
        <title>Host diet, physiology and behaviors set the stage for Lachnospiraceae cladogenesis.</title>
        <authorList>
            <person name="Vera-Ponce De Leon A."/>
            <person name="Schneider M."/>
            <person name="Jahnes B.C."/>
            <person name="Sadowski V."/>
            <person name="Camuy-Velez L.A."/>
            <person name="Duan J."/>
            <person name="Sabree Z.L."/>
        </authorList>
    </citation>
    <scope>NUCLEOTIDE SEQUENCE [LARGE SCALE GENOMIC DNA]</scope>
    <source>
        <strain evidence="2 3">PAL227</strain>
    </source>
</reference>
<accession>A0ABT1ELF9</accession>
<evidence type="ECO:0000313" key="2">
    <source>
        <dbReference type="EMBL" id="MCP1111533.1"/>
    </source>
</evidence>
<proteinExistence type="predicted"/>
<dbReference type="Pfam" id="PF13472">
    <property type="entry name" value="Lipase_GDSL_2"/>
    <property type="match status" value="1"/>
</dbReference>
<evidence type="ECO:0000313" key="3">
    <source>
        <dbReference type="Proteomes" id="UP001523565"/>
    </source>
</evidence>
<dbReference type="Proteomes" id="UP001523565">
    <property type="component" value="Unassembled WGS sequence"/>
</dbReference>
<organism evidence="2 3">
    <name type="scientific">Ohessyouella blattaphilus</name>
    <dbReference type="NCBI Taxonomy" id="2949333"/>
    <lineage>
        <taxon>Bacteria</taxon>
        <taxon>Bacillati</taxon>
        <taxon>Bacillota</taxon>
        <taxon>Clostridia</taxon>
        <taxon>Lachnospirales</taxon>
        <taxon>Lachnospiraceae</taxon>
        <taxon>Ohessyouella</taxon>
    </lineage>
</organism>
<dbReference type="Gene3D" id="3.40.50.1110">
    <property type="entry name" value="SGNH hydrolase"/>
    <property type="match status" value="1"/>
</dbReference>
<feature type="domain" description="SGNH hydrolase-type esterase" evidence="1">
    <location>
        <begin position="7"/>
        <end position="185"/>
    </location>
</feature>
<evidence type="ECO:0000259" key="1">
    <source>
        <dbReference type="Pfam" id="PF13472"/>
    </source>
</evidence>
<keyword evidence="3" id="KW-1185">Reference proteome</keyword>
<dbReference type="SUPFAM" id="SSF52266">
    <property type="entry name" value="SGNH hydrolase"/>
    <property type="match status" value="1"/>
</dbReference>
<name>A0ABT1ELF9_9FIRM</name>
<dbReference type="InterPro" id="IPR051532">
    <property type="entry name" value="Ester_Hydrolysis_Enzymes"/>
</dbReference>
<dbReference type="PANTHER" id="PTHR30383">
    <property type="entry name" value="THIOESTERASE 1/PROTEASE 1/LYSOPHOSPHOLIPASE L1"/>
    <property type="match status" value="1"/>
</dbReference>
<comment type="caution">
    <text evidence="2">The sequence shown here is derived from an EMBL/GenBank/DDBJ whole genome shotgun (WGS) entry which is preliminary data.</text>
</comment>
<dbReference type="EMBL" id="JAMZFV010000044">
    <property type="protein sequence ID" value="MCP1111533.1"/>
    <property type="molecule type" value="Genomic_DNA"/>
</dbReference>
<protein>
    <submittedName>
        <fullName evidence="2">GDSL-type esterase/lipase family protein</fullName>
    </submittedName>
</protein>